<evidence type="ECO:0000313" key="1">
    <source>
        <dbReference type="EMBL" id="MBB6082352.1"/>
    </source>
</evidence>
<dbReference type="Pfam" id="PF25212">
    <property type="entry name" value="HVO_A0114"/>
    <property type="match status" value="1"/>
</dbReference>
<protein>
    <submittedName>
        <fullName evidence="1">DNA-binding MarR family transcriptional regulator</fullName>
    </submittedName>
</protein>
<dbReference type="SUPFAM" id="SSF46785">
    <property type="entry name" value="Winged helix' DNA-binding domain"/>
    <property type="match status" value="1"/>
</dbReference>
<dbReference type="Gene3D" id="1.10.10.10">
    <property type="entry name" value="Winged helix-like DNA-binding domain superfamily/Winged helix DNA-binding domain"/>
    <property type="match status" value="1"/>
</dbReference>
<name>A0A7W9TMX1_CASDE</name>
<organism evidence="1 2">
    <name type="scientific">Castellaniella defragrans</name>
    <name type="common">Alcaligenes defragrans</name>
    <dbReference type="NCBI Taxonomy" id="75697"/>
    <lineage>
        <taxon>Bacteria</taxon>
        <taxon>Pseudomonadati</taxon>
        <taxon>Pseudomonadota</taxon>
        <taxon>Betaproteobacteria</taxon>
        <taxon>Burkholderiales</taxon>
        <taxon>Alcaligenaceae</taxon>
        <taxon>Castellaniella</taxon>
    </lineage>
</organism>
<dbReference type="Proteomes" id="UP000541136">
    <property type="component" value="Unassembled WGS sequence"/>
</dbReference>
<accession>A0A7W9TMX1</accession>
<dbReference type="AlphaFoldDB" id="A0A7W9TMX1"/>
<evidence type="ECO:0000313" key="2">
    <source>
        <dbReference type="Proteomes" id="UP000541136"/>
    </source>
</evidence>
<dbReference type="GO" id="GO:0003677">
    <property type="term" value="F:DNA binding"/>
    <property type="evidence" value="ECO:0007669"/>
    <property type="project" value="UniProtKB-KW"/>
</dbReference>
<sequence length="529" mass="58456">MSKVISASAMRDRLLARVQAAPKHDDWVRVLGTPGHRELLGLIARHAPPSIGALAELAGRAQPNVSRTLSALHSAGLIEVVSDGRRSVPRMTEMGISKARELGLLPASEAPTAPDAKTDRLLTVEIESRPTDEAFSNDVIEGRLTARLRFSSHKEEIAARTSGDLDALGRQLLENWWRIFYRRGAPFRLWDFSLEDHAAGSYALLATVPGSRIELQARSSTNDPLHLERESQTFPVSTFEQLLLDEFLHPLATHHLSRGRSARPLHALLRRIEDSRGQPAERAFCRTAGALGMTPYDLRDDRAARIRALLELIPEEDARLDFSSAVLSEALDKGWLWTSQQLEVFRRRNAMPVLRQLHTRCAKQPNTATRPYQHGYALARETRALLNLAEDQPVGGIEGLSRLLGAIDTIGLSTKAPGSLRAFQSMEGDVPTLIIEDEGPHASAFVLARGMGDFIAFGSRAACVADLYTDRQAVGRAFAAEFMAPRDAVVRMMEEEDHPIATVADHFGVQTSVVQHQYENSFRRFSSPA</sequence>
<comment type="caution">
    <text evidence="1">The sequence shown here is derived from an EMBL/GenBank/DDBJ whole genome shotgun (WGS) entry which is preliminary data.</text>
</comment>
<dbReference type="EMBL" id="JACHIB010000002">
    <property type="protein sequence ID" value="MBB6082352.1"/>
    <property type="molecule type" value="Genomic_DNA"/>
</dbReference>
<proteinExistence type="predicted"/>
<dbReference type="InterPro" id="IPR011991">
    <property type="entry name" value="ArsR-like_HTH"/>
</dbReference>
<gene>
    <name evidence="1" type="ORF">HNR28_000372</name>
</gene>
<dbReference type="RefSeq" id="WP_170288490.1">
    <property type="nucleotide sequence ID" value="NZ_JACHIB010000002.1"/>
</dbReference>
<keyword evidence="1" id="KW-0238">DNA-binding</keyword>
<dbReference type="CDD" id="cd00090">
    <property type="entry name" value="HTH_ARSR"/>
    <property type="match status" value="1"/>
</dbReference>
<dbReference type="GO" id="GO:0006355">
    <property type="term" value="P:regulation of DNA-templated transcription"/>
    <property type="evidence" value="ECO:0007669"/>
    <property type="project" value="UniProtKB-ARBA"/>
</dbReference>
<dbReference type="InterPro" id="IPR036388">
    <property type="entry name" value="WH-like_DNA-bd_sf"/>
</dbReference>
<reference evidence="1 2" key="1">
    <citation type="submission" date="2020-08" db="EMBL/GenBank/DDBJ databases">
        <title>Genomic Encyclopedia of Type Strains, Phase IV (KMG-IV): sequencing the most valuable type-strain genomes for metagenomic binning, comparative biology and taxonomic classification.</title>
        <authorList>
            <person name="Goeker M."/>
        </authorList>
    </citation>
    <scope>NUCLEOTIDE SEQUENCE [LARGE SCALE GENOMIC DNA]</scope>
    <source>
        <strain evidence="1 2">DSM 12141</strain>
    </source>
</reference>
<dbReference type="InterPro" id="IPR036390">
    <property type="entry name" value="WH_DNA-bd_sf"/>
</dbReference>